<dbReference type="HOGENOM" id="CLU_1765567_0_0_0"/>
<organism evidence="1 2">
    <name type="scientific">Ilyobacter polytropus (strain ATCC 51220 / DSM 2926 / LMG 16218 / CuHBu1)</name>
    <dbReference type="NCBI Taxonomy" id="572544"/>
    <lineage>
        <taxon>Bacteria</taxon>
        <taxon>Fusobacteriati</taxon>
        <taxon>Fusobacteriota</taxon>
        <taxon>Fusobacteriia</taxon>
        <taxon>Fusobacteriales</taxon>
        <taxon>Fusobacteriaceae</taxon>
        <taxon>Ilyobacter</taxon>
    </lineage>
</organism>
<evidence type="ECO:0000313" key="1">
    <source>
        <dbReference type="EMBL" id="ADO82715.1"/>
    </source>
</evidence>
<sequence>MKKIYLILASLLLIGNIGFARDVEIVKNSKDEEIVLKPDKTWETIDNYNRKSEFQKMVKVENLEVAGKRNQSRRVNFDVVNYSDYELEYVVYKIKILFADEYSLREIFTVRNIKPGEKEEVRRFINVEEVDGRDVVVDVFDFKMKTI</sequence>
<name>E3H8E8_ILYPC</name>
<keyword evidence="2" id="KW-1185">Reference proteome</keyword>
<dbReference type="KEGG" id="ipo:Ilyop_0932"/>
<evidence type="ECO:0000313" key="2">
    <source>
        <dbReference type="Proteomes" id="UP000006875"/>
    </source>
</evidence>
<accession>E3H8E8</accession>
<dbReference type="EMBL" id="CP002281">
    <property type="protein sequence ID" value="ADO82715.1"/>
    <property type="molecule type" value="Genomic_DNA"/>
</dbReference>
<protein>
    <submittedName>
        <fullName evidence="1">Uncharacterized protein</fullName>
    </submittedName>
</protein>
<dbReference type="STRING" id="572544.Ilyop_0932"/>
<dbReference type="Proteomes" id="UP000006875">
    <property type="component" value="Chromosome"/>
</dbReference>
<proteinExistence type="predicted"/>
<reference evidence="1 2" key="1">
    <citation type="journal article" date="2010" name="Stand. Genomic Sci.">
        <title>Complete genome sequence of Ilyobacter polytropus type strain (CuHbu1).</title>
        <authorList>
            <person name="Sikorski J."/>
            <person name="Chertkov O."/>
            <person name="Lapidus A."/>
            <person name="Nolan M."/>
            <person name="Lucas S."/>
            <person name="Del Rio T.G."/>
            <person name="Tice H."/>
            <person name="Cheng J.F."/>
            <person name="Tapia R."/>
            <person name="Han C."/>
            <person name="Goodwin L."/>
            <person name="Pitluck S."/>
            <person name="Liolios K."/>
            <person name="Ivanova N."/>
            <person name="Mavromatis K."/>
            <person name="Mikhailova N."/>
            <person name="Pati A."/>
            <person name="Chen A."/>
            <person name="Palaniappan K."/>
            <person name="Land M."/>
            <person name="Hauser L."/>
            <person name="Chang Y.J."/>
            <person name="Jeffries C.D."/>
            <person name="Brambilla E."/>
            <person name="Yasawong M."/>
            <person name="Rohde M."/>
            <person name="Pukall R."/>
            <person name="Spring S."/>
            <person name="Goker M."/>
            <person name="Woyke T."/>
            <person name="Bristow J."/>
            <person name="Eisen J.A."/>
            <person name="Markowitz V."/>
            <person name="Hugenholtz P."/>
            <person name="Kyrpides N.C."/>
            <person name="Klenk H.P."/>
        </authorList>
    </citation>
    <scope>NUCLEOTIDE SEQUENCE [LARGE SCALE GENOMIC DNA]</scope>
    <source>
        <strain evidence="2">ATCC 51220 / DSM 2926 / LMG 16218 / CuHBu1</strain>
    </source>
</reference>
<gene>
    <name evidence="1" type="ordered locus">Ilyop_0932</name>
</gene>
<dbReference type="AlphaFoldDB" id="E3H8E8"/>
<dbReference type="RefSeq" id="WP_013387384.1">
    <property type="nucleotide sequence ID" value="NC_014632.1"/>
</dbReference>